<name>A0A433DE60_9FUNG</name>
<keyword evidence="3" id="KW-1185">Reference proteome</keyword>
<dbReference type="Proteomes" id="UP000268093">
    <property type="component" value="Unassembled WGS sequence"/>
</dbReference>
<evidence type="ECO:0000313" key="2">
    <source>
        <dbReference type="EMBL" id="RUP49106.1"/>
    </source>
</evidence>
<feature type="region of interest" description="Disordered" evidence="1">
    <location>
        <begin position="285"/>
        <end position="321"/>
    </location>
</feature>
<gene>
    <name evidence="2" type="ORF">BC936DRAFT_143287</name>
</gene>
<evidence type="ECO:0000313" key="3">
    <source>
        <dbReference type="Proteomes" id="UP000268093"/>
    </source>
</evidence>
<evidence type="ECO:0000256" key="1">
    <source>
        <dbReference type="SAM" id="MobiDB-lite"/>
    </source>
</evidence>
<comment type="caution">
    <text evidence="2">The sequence shown here is derived from an EMBL/GenBank/DDBJ whole genome shotgun (WGS) entry which is preliminary data.</text>
</comment>
<accession>A0A433DE60</accession>
<organism evidence="2 3">
    <name type="scientific">Jimgerdemannia flammicorona</name>
    <dbReference type="NCBI Taxonomy" id="994334"/>
    <lineage>
        <taxon>Eukaryota</taxon>
        <taxon>Fungi</taxon>
        <taxon>Fungi incertae sedis</taxon>
        <taxon>Mucoromycota</taxon>
        <taxon>Mucoromycotina</taxon>
        <taxon>Endogonomycetes</taxon>
        <taxon>Endogonales</taxon>
        <taxon>Endogonaceae</taxon>
        <taxon>Jimgerdemannia</taxon>
    </lineage>
</organism>
<proteinExistence type="predicted"/>
<protein>
    <submittedName>
        <fullName evidence="2">Uncharacterized protein</fullName>
    </submittedName>
</protein>
<dbReference type="EMBL" id="RBNI01002613">
    <property type="protein sequence ID" value="RUP49106.1"/>
    <property type="molecule type" value="Genomic_DNA"/>
</dbReference>
<dbReference type="AlphaFoldDB" id="A0A433DE60"/>
<dbReference type="OrthoDB" id="5152478at2759"/>
<reference evidence="2 3" key="1">
    <citation type="journal article" date="2018" name="New Phytol.">
        <title>Phylogenomics of Endogonaceae and evolution of mycorrhizas within Mucoromycota.</title>
        <authorList>
            <person name="Chang Y."/>
            <person name="Desiro A."/>
            <person name="Na H."/>
            <person name="Sandor L."/>
            <person name="Lipzen A."/>
            <person name="Clum A."/>
            <person name="Barry K."/>
            <person name="Grigoriev I.V."/>
            <person name="Martin F.M."/>
            <person name="Stajich J.E."/>
            <person name="Smith M.E."/>
            <person name="Bonito G."/>
            <person name="Spatafora J.W."/>
        </authorList>
    </citation>
    <scope>NUCLEOTIDE SEQUENCE [LARGE SCALE GENOMIC DNA]</scope>
    <source>
        <strain evidence="2 3">GMNB39</strain>
    </source>
</reference>
<feature type="compositionally biased region" description="Polar residues" evidence="1">
    <location>
        <begin position="309"/>
        <end position="321"/>
    </location>
</feature>
<sequence>MDVAQDFRFRVMRVKHLVGHVLGRARQRGRKRRRSLQRSGQGVQVRGLRPTCREHLEQVFEILLGDGLIEGDTDGACIDGAEINAEVESLVEDVAGGATADVDGKSVEEMVVLDRVAQLADPGGEDGSQVVDTLSNGPDALWTVVDAGLGRADVAGCLLPADVLLAGLERQPERGLARGILGHTDETARHATLVLVLDGEEGGMRTTVAKRDTEALAVTQGNIGTKFARRLEHRQREEIGRDDDLASVTVDLGGQGLVVDDGPISAGILQNTRKDVRGRAIESLADPISTTKHPYSPESICHIDPYDAPQNQSSSRLPQRR</sequence>